<dbReference type="GO" id="GO:0005506">
    <property type="term" value="F:iron ion binding"/>
    <property type="evidence" value="ECO:0007669"/>
    <property type="project" value="InterPro"/>
</dbReference>
<dbReference type="Pfam" id="PF00067">
    <property type="entry name" value="p450"/>
    <property type="match status" value="1"/>
</dbReference>
<dbReference type="GO" id="GO:0016705">
    <property type="term" value="F:oxidoreductase activity, acting on paired donors, with incorporation or reduction of molecular oxygen"/>
    <property type="evidence" value="ECO:0007669"/>
    <property type="project" value="InterPro"/>
</dbReference>
<dbReference type="EMBL" id="CM027684">
    <property type="protein sequence ID" value="KAG0530700.1"/>
    <property type="molecule type" value="Genomic_DNA"/>
</dbReference>
<sequence>MSILVTRPEITPTSSIEPACEPPGSCCCTPGPKTISSWTVGVQLVCLFPTRGRKLGCRQEIAARHVHHQGPSERCRGRKPPVSSGHRTRGVDRFGKGMRSSAKIREAVRKFAKKREESLLEERCTISTTDFVTYMLILRSKGAHSITLEDIVDNVMGIIIGAHGTTSALITFMMRHLANEPDVLAKITEGVC</sequence>
<dbReference type="Proteomes" id="UP000807115">
    <property type="component" value="Chromosome 5"/>
</dbReference>
<accession>A0A921R1R7</accession>
<dbReference type="Gene3D" id="1.10.630.10">
    <property type="entry name" value="Cytochrome P450"/>
    <property type="match status" value="1"/>
</dbReference>
<comment type="caution">
    <text evidence="2">The sequence shown here is derived from an EMBL/GenBank/DDBJ whole genome shotgun (WGS) entry which is preliminary data.</text>
</comment>
<organism evidence="2 3">
    <name type="scientific">Sorghum bicolor</name>
    <name type="common">Sorghum</name>
    <name type="synonym">Sorghum vulgare</name>
    <dbReference type="NCBI Taxonomy" id="4558"/>
    <lineage>
        <taxon>Eukaryota</taxon>
        <taxon>Viridiplantae</taxon>
        <taxon>Streptophyta</taxon>
        <taxon>Embryophyta</taxon>
        <taxon>Tracheophyta</taxon>
        <taxon>Spermatophyta</taxon>
        <taxon>Magnoliopsida</taxon>
        <taxon>Liliopsida</taxon>
        <taxon>Poales</taxon>
        <taxon>Poaceae</taxon>
        <taxon>PACMAD clade</taxon>
        <taxon>Panicoideae</taxon>
        <taxon>Andropogonodae</taxon>
        <taxon>Andropogoneae</taxon>
        <taxon>Sorghinae</taxon>
        <taxon>Sorghum</taxon>
    </lineage>
</organism>
<reference evidence="2" key="2">
    <citation type="submission" date="2020-10" db="EMBL/GenBank/DDBJ databases">
        <authorList>
            <person name="Cooper E.A."/>
            <person name="Brenton Z.W."/>
            <person name="Flinn B.S."/>
            <person name="Jenkins J."/>
            <person name="Shu S."/>
            <person name="Flowers D."/>
            <person name="Luo F."/>
            <person name="Wang Y."/>
            <person name="Xia P."/>
            <person name="Barry K."/>
            <person name="Daum C."/>
            <person name="Lipzen A."/>
            <person name="Yoshinaga Y."/>
            <person name="Schmutz J."/>
            <person name="Saski C."/>
            <person name="Vermerris W."/>
            <person name="Kresovich S."/>
        </authorList>
    </citation>
    <scope>NUCLEOTIDE SEQUENCE</scope>
</reference>
<evidence type="ECO:0000256" key="1">
    <source>
        <dbReference type="SAM" id="MobiDB-lite"/>
    </source>
</evidence>
<evidence type="ECO:0000313" key="3">
    <source>
        <dbReference type="Proteomes" id="UP000807115"/>
    </source>
</evidence>
<protein>
    <submittedName>
        <fullName evidence="2">Uncharacterized protein</fullName>
    </submittedName>
</protein>
<name>A0A921R1R7_SORBI</name>
<dbReference type="InterPro" id="IPR001128">
    <property type="entry name" value="Cyt_P450"/>
</dbReference>
<dbReference type="InterPro" id="IPR036396">
    <property type="entry name" value="Cyt_P450_sf"/>
</dbReference>
<proteinExistence type="predicted"/>
<feature type="region of interest" description="Disordered" evidence="1">
    <location>
        <begin position="68"/>
        <end position="98"/>
    </location>
</feature>
<reference evidence="2" key="1">
    <citation type="journal article" date="2019" name="BMC Genomics">
        <title>A new reference genome for Sorghum bicolor reveals high levels of sequence similarity between sweet and grain genotypes: implications for the genetics of sugar metabolism.</title>
        <authorList>
            <person name="Cooper E.A."/>
            <person name="Brenton Z.W."/>
            <person name="Flinn B.S."/>
            <person name="Jenkins J."/>
            <person name="Shu S."/>
            <person name="Flowers D."/>
            <person name="Luo F."/>
            <person name="Wang Y."/>
            <person name="Xia P."/>
            <person name="Barry K."/>
            <person name="Daum C."/>
            <person name="Lipzen A."/>
            <person name="Yoshinaga Y."/>
            <person name="Schmutz J."/>
            <person name="Saski C."/>
            <person name="Vermerris W."/>
            <person name="Kresovich S."/>
        </authorList>
    </citation>
    <scope>NUCLEOTIDE SEQUENCE</scope>
</reference>
<dbReference type="GO" id="GO:0020037">
    <property type="term" value="F:heme binding"/>
    <property type="evidence" value="ECO:0007669"/>
    <property type="project" value="InterPro"/>
</dbReference>
<dbReference type="SUPFAM" id="SSF48264">
    <property type="entry name" value="Cytochrome P450"/>
    <property type="match status" value="1"/>
</dbReference>
<evidence type="ECO:0000313" key="2">
    <source>
        <dbReference type="EMBL" id="KAG0530700.1"/>
    </source>
</evidence>
<dbReference type="AlphaFoldDB" id="A0A921R1R7"/>
<dbReference type="GO" id="GO:0004497">
    <property type="term" value="F:monooxygenase activity"/>
    <property type="evidence" value="ECO:0007669"/>
    <property type="project" value="InterPro"/>
</dbReference>
<gene>
    <name evidence="2" type="ORF">BDA96_05G209300</name>
</gene>